<comment type="similarity">
    <text evidence="1">Belongs to the universal ribosomal protein uS10 family.</text>
</comment>
<evidence type="ECO:0000313" key="9">
    <source>
        <dbReference type="Proteomes" id="UP000800041"/>
    </source>
</evidence>
<dbReference type="PANTHER" id="PTHR11700">
    <property type="entry name" value="30S RIBOSOMAL PROTEIN S10 FAMILY MEMBER"/>
    <property type="match status" value="1"/>
</dbReference>
<reference evidence="8" key="1">
    <citation type="journal article" date="2020" name="Stud. Mycol.">
        <title>101 Dothideomycetes genomes: a test case for predicting lifestyles and emergence of pathogens.</title>
        <authorList>
            <person name="Haridas S."/>
            <person name="Albert R."/>
            <person name="Binder M."/>
            <person name="Bloem J."/>
            <person name="Labutti K."/>
            <person name="Salamov A."/>
            <person name="Andreopoulos B."/>
            <person name="Baker S."/>
            <person name="Barry K."/>
            <person name="Bills G."/>
            <person name="Bluhm B."/>
            <person name="Cannon C."/>
            <person name="Castanera R."/>
            <person name="Culley D."/>
            <person name="Daum C."/>
            <person name="Ezra D."/>
            <person name="Gonzalez J."/>
            <person name="Henrissat B."/>
            <person name="Kuo A."/>
            <person name="Liang C."/>
            <person name="Lipzen A."/>
            <person name="Lutzoni F."/>
            <person name="Magnuson J."/>
            <person name="Mondo S."/>
            <person name="Nolan M."/>
            <person name="Ohm R."/>
            <person name="Pangilinan J."/>
            <person name="Park H.-J."/>
            <person name="Ramirez L."/>
            <person name="Alfaro M."/>
            <person name="Sun H."/>
            <person name="Tritt A."/>
            <person name="Yoshinaga Y."/>
            <person name="Zwiers L.-H."/>
            <person name="Turgeon B."/>
            <person name="Goodwin S."/>
            <person name="Spatafora J."/>
            <person name="Crous P."/>
            <person name="Grigoriev I."/>
        </authorList>
    </citation>
    <scope>NUCLEOTIDE SEQUENCE</scope>
    <source>
        <strain evidence="8">CBS 113979</strain>
    </source>
</reference>
<accession>A0A6G1GYS5</accession>
<evidence type="ECO:0000313" key="8">
    <source>
        <dbReference type="EMBL" id="KAF1985920.1"/>
    </source>
</evidence>
<dbReference type="GO" id="GO:0006412">
    <property type="term" value="P:translation"/>
    <property type="evidence" value="ECO:0007669"/>
    <property type="project" value="InterPro"/>
</dbReference>
<dbReference type="OrthoDB" id="366214at2759"/>
<gene>
    <name evidence="8" type="ORF">K402DRAFT_463928</name>
</gene>
<keyword evidence="3" id="KW-0687">Ribonucleoprotein</keyword>
<dbReference type="Proteomes" id="UP000800041">
    <property type="component" value="Unassembled WGS sequence"/>
</dbReference>
<evidence type="ECO:0000256" key="1">
    <source>
        <dbReference type="ARBA" id="ARBA00007102"/>
    </source>
</evidence>
<sequence>MATPSLVRWPFGVLKRLKANPPPIWRRPQRAQVTTEALQGLARERGIPVDKSLPALDPETKSTLQTLPLPLSLQSAYLTPLRRTAPHGVPTCNLQLRSYSPRLLEFYADFCMRAAYYLSLPAIGPIPLPRKKERWTVPRSNFIHKKSQENFERITYRRLIQIQDGHHDAVKRWLGYLEEREMAGVGGKADWWHFDSGEKRRAPRLRPWMALRNNERADLGAGRTWRVRKVGGMRKGGWLKMLARRHQEGLGGMPGRRWAEERRAPLSGVAVERRRLGVLREKNRREQARRLGKEKGLKA</sequence>
<keyword evidence="2 8" id="KW-0689">Ribosomal protein</keyword>
<name>A0A6G1GYS5_9PEZI</name>
<evidence type="ECO:0000256" key="2">
    <source>
        <dbReference type="ARBA" id="ARBA00022980"/>
    </source>
</evidence>
<dbReference type="SMART" id="SM01403">
    <property type="entry name" value="Ribosomal_S10"/>
    <property type="match status" value="1"/>
</dbReference>
<dbReference type="GO" id="GO:0005840">
    <property type="term" value="C:ribosome"/>
    <property type="evidence" value="ECO:0007669"/>
    <property type="project" value="UniProtKB-KW"/>
</dbReference>
<evidence type="ECO:0000256" key="5">
    <source>
        <dbReference type="ARBA" id="ARBA00042916"/>
    </source>
</evidence>
<dbReference type="PRINTS" id="PR00971">
    <property type="entry name" value="RIBOSOMALS10"/>
</dbReference>
<dbReference type="GO" id="GO:1990904">
    <property type="term" value="C:ribonucleoprotein complex"/>
    <property type="evidence" value="ECO:0007669"/>
    <property type="project" value="UniProtKB-KW"/>
</dbReference>
<evidence type="ECO:0000256" key="4">
    <source>
        <dbReference type="ARBA" id="ARBA00035261"/>
    </source>
</evidence>
<dbReference type="SUPFAM" id="SSF54999">
    <property type="entry name" value="Ribosomal protein S10"/>
    <property type="match status" value="1"/>
</dbReference>
<evidence type="ECO:0000256" key="6">
    <source>
        <dbReference type="ARBA" id="ARBA00078476"/>
    </source>
</evidence>
<evidence type="ECO:0000259" key="7">
    <source>
        <dbReference type="SMART" id="SM01403"/>
    </source>
</evidence>
<protein>
    <recommendedName>
        <fullName evidence="4">Small ribosomal subunit protein uS10m</fullName>
    </recommendedName>
    <alternativeName>
        <fullName evidence="5">37S ribosomal protein S10, mitochondrial</fullName>
    </alternativeName>
    <alternativeName>
        <fullName evidence="6">Mitochondrial ribosomal small subunit protein 10</fullName>
    </alternativeName>
</protein>
<dbReference type="HAMAP" id="MF_00508">
    <property type="entry name" value="Ribosomal_uS10"/>
    <property type="match status" value="1"/>
</dbReference>
<dbReference type="EMBL" id="ML977159">
    <property type="protein sequence ID" value="KAF1985920.1"/>
    <property type="molecule type" value="Genomic_DNA"/>
</dbReference>
<dbReference type="NCBIfam" id="TIGR01049">
    <property type="entry name" value="rpsJ_bact"/>
    <property type="match status" value="1"/>
</dbReference>
<keyword evidence="9" id="KW-1185">Reference proteome</keyword>
<dbReference type="GO" id="GO:0003735">
    <property type="term" value="F:structural constituent of ribosome"/>
    <property type="evidence" value="ECO:0007669"/>
    <property type="project" value="InterPro"/>
</dbReference>
<feature type="domain" description="Small ribosomal subunit protein uS10" evidence="7">
    <location>
        <begin position="93"/>
        <end position="190"/>
    </location>
</feature>
<dbReference type="InterPro" id="IPR027486">
    <property type="entry name" value="Ribosomal_uS10_dom"/>
</dbReference>
<dbReference type="AlphaFoldDB" id="A0A6G1GYS5"/>
<proteinExistence type="inferred from homology"/>
<organism evidence="8 9">
    <name type="scientific">Aulographum hederae CBS 113979</name>
    <dbReference type="NCBI Taxonomy" id="1176131"/>
    <lineage>
        <taxon>Eukaryota</taxon>
        <taxon>Fungi</taxon>
        <taxon>Dikarya</taxon>
        <taxon>Ascomycota</taxon>
        <taxon>Pezizomycotina</taxon>
        <taxon>Dothideomycetes</taxon>
        <taxon>Pleosporomycetidae</taxon>
        <taxon>Aulographales</taxon>
        <taxon>Aulographaceae</taxon>
    </lineage>
</organism>
<dbReference type="InterPro" id="IPR036838">
    <property type="entry name" value="Ribosomal_uS10_dom_sf"/>
</dbReference>
<dbReference type="FunFam" id="3.30.70.600:FF:000003">
    <property type="entry name" value="30S ribosomal protein S10"/>
    <property type="match status" value="1"/>
</dbReference>
<dbReference type="Gene3D" id="3.30.70.600">
    <property type="entry name" value="Ribosomal protein S10 domain"/>
    <property type="match status" value="1"/>
</dbReference>
<dbReference type="Pfam" id="PF00338">
    <property type="entry name" value="Ribosomal_S10"/>
    <property type="match status" value="1"/>
</dbReference>
<dbReference type="InterPro" id="IPR001848">
    <property type="entry name" value="Ribosomal_uS10"/>
</dbReference>
<evidence type="ECO:0000256" key="3">
    <source>
        <dbReference type="ARBA" id="ARBA00023274"/>
    </source>
</evidence>